<accession>A0A3D8IJ16</accession>
<evidence type="ECO:0000313" key="2">
    <source>
        <dbReference type="Proteomes" id="UP000256650"/>
    </source>
</evidence>
<dbReference type="Proteomes" id="UP000256650">
    <property type="component" value="Unassembled WGS sequence"/>
</dbReference>
<evidence type="ECO:0000313" key="1">
    <source>
        <dbReference type="EMBL" id="RDU64561.1"/>
    </source>
</evidence>
<name>A0A3D8IJ16_9HELI</name>
<sequence>MNLSLFQLKEAMGDKTTAKVASFSGVNLQMAEIYLFRRFLISSLKSVTNTAIPAMIKLKSSILDSFGVFLPTPNSIAKKKAQFPDRELSFQPHQRLQISFIHFALWIVGLYHKLINKEKKCN</sequence>
<dbReference type="EMBL" id="NXLS01000001">
    <property type="protein sequence ID" value="RDU64561.1"/>
    <property type="molecule type" value="Genomic_DNA"/>
</dbReference>
<protein>
    <submittedName>
        <fullName evidence="1">Uncharacterized protein</fullName>
    </submittedName>
</protein>
<keyword evidence="2" id="KW-1185">Reference proteome</keyword>
<gene>
    <name evidence="1" type="ORF">CQA43_01835</name>
</gene>
<comment type="caution">
    <text evidence="1">The sequence shown here is derived from an EMBL/GenBank/DDBJ whole genome shotgun (WGS) entry which is preliminary data.</text>
</comment>
<reference evidence="1 2" key="1">
    <citation type="submission" date="2018-04" db="EMBL/GenBank/DDBJ databases">
        <title>Novel Campyloabacter and Helicobacter Species and Strains.</title>
        <authorList>
            <person name="Mannion A.J."/>
            <person name="Shen Z."/>
            <person name="Fox J.G."/>
        </authorList>
    </citation>
    <scope>NUCLEOTIDE SEQUENCE [LARGE SCALE GENOMIC DNA]</scope>
    <source>
        <strain evidence="1 2">MIT 99-5101</strain>
    </source>
</reference>
<organism evidence="1 2">
    <name type="scientific">Helicobacter ganmani</name>
    <dbReference type="NCBI Taxonomy" id="60246"/>
    <lineage>
        <taxon>Bacteria</taxon>
        <taxon>Pseudomonadati</taxon>
        <taxon>Campylobacterota</taxon>
        <taxon>Epsilonproteobacteria</taxon>
        <taxon>Campylobacterales</taxon>
        <taxon>Helicobacteraceae</taxon>
        <taxon>Helicobacter</taxon>
    </lineage>
</organism>
<dbReference type="AlphaFoldDB" id="A0A3D8IJ16"/>
<proteinExistence type="predicted"/>